<dbReference type="KEGG" id="vai:BU251_06515"/>
<dbReference type="SUPFAM" id="SSF51445">
    <property type="entry name" value="(Trans)glycosidases"/>
    <property type="match status" value="1"/>
</dbReference>
<evidence type="ECO:0000256" key="4">
    <source>
        <dbReference type="RuleBase" id="RU003690"/>
    </source>
</evidence>
<dbReference type="GO" id="GO:0008422">
    <property type="term" value="F:beta-glucosidase activity"/>
    <property type="evidence" value="ECO:0007669"/>
    <property type="project" value="TreeGrafter"/>
</dbReference>
<dbReference type="InterPro" id="IPR001360">
    <property type="entry name" value="Glyco_hydro_1"/>
</dbReference>
<evidence type="ECO:0000313" key="6">
    <source>
        <dbReference type="Proteomes" id="UP000287243"/>
    </source>
</evidence>
<dbReference type="PANTHER" id="PTHR10353">
    <property type="entry name" value="GLYCOSYL HYDROLASE"/>
    <property type="match status" value="1"/>
</dbReference>
<comment type="similarity">
    <text evidence="1 4">Belongs to the glycosyl hydrolase 1 family.</text>
</comment>
<keyword evidence="6" id="KW-1185">Reference proteome</keyword>
<organism evidence="5 6">
    <name type="scientific">Velamenicoccus archaeovorus</name>
    <dbReference type="NCBI Taxonomy" id="1930593"/>
    <lineage>
        <taxon>Bacteria</taxon>
        <taxon>Pseudomonadati</taxon>
        <taxon>Candidatus Omnitrophota</taxon>
        <taxon>Candidatus Velamenicoccus</taxon>
    </lineage>
</organism>
<dbReference type="InterPro" id="IPR017853">
    <property type="entry name" value="GH"/>
</dbReference>
<evidence type="ECO:0000256" key="2">
    <source>
        <dbReference type="ARBA" id="ARBA00022801"/>
    </source>
</evidence>
<dbReference type="RefSeq" id="WP_128700223.1">
    <property type="nucleotide sequence ID" value="NZ_CP019384.1"/>
</dbReference>
<proteinExistence type="inferred from homology"/>
<evidence type="ECO:0000256" key="3">
    <source>
        <dbReference type="ARBA" id="ARBA00023295"/>
    </source>
</evidence>
<dbReference type="PANTHER" id="PTHR10353:SF209">
    <property type="entry name" value="GALACTOLIPID GALACTOSYLTRANSFERASE SFR2, CHLOROPLASTIC"/>
    <property type="match status" value="1"/>
</dbReference>
<gene>
    <name evidence="5" type="ORF">BU251_06515</name>
</gene>
<name>A0A410P5B9_VELA1</name>
<dbReference type="Pfam" id="PF00232">
    <property type="entry name" value="Glyco_hydro_1"/>
    <property type="match status" value="2"/>
</dbReference>
<sequence>MIKFPENFLWGAAASAYQVEGDNIHSDWWQWEKDAGKENSGHACRHYEFYERDFDLAKSLGHNAHRFSIEWGRIEPRRSEFSEEALQHYIDVALSLRARNIEPIATLHHFTNPIWFADLGGWEDKRSVELFLRYCEVVVRALADSVHYWITINEPTIYASHAYIFGAWPPQVKSTLRAKRVYDNLSLAHIKAYQLIHKIYKKSGHADPAVGISQYTQAFVPCKLDLKNRFAAYLRDRIFNFNFLDRLAKHRAMDFIGVNYYLRQLVEIKRPGVHNLFMDTCENNHYPVKKNSLGWDIYPKGLADILLKLKRYRLPVMITENGICTQDDGLRWEFIHSHLESVHQAMKKGAPVIGYLYWSLMDNFEWDKGFAPRFGLVEIDYNSSKRTVRESAKKLAEVYKTGILK</sequence>
<dbReference type="AlphaFoldDB" id="A0A410P5B9"/>
<dbReference type="PRINTS" id="PR00131">
    <property type="entry name" value="GLHYDRLASE1"/>
</dbReference>
<evidence type="ECO:0000313" key="5">
    <source>
        <dbReference type="EMBL" id="QAT17397.1"/>
    </source>
</evidence>
<dbReference type="GO" id="GO:0005975">
    <property type="term" value="P:carbohydrate metabolic process"/>
    <property type="evidence" value="ECO:0007669"/>
    <property type="project" value="InterPro"/>
</dbReference>
<accession>A0A410P5B9</accession>
<keyword evidence="3" id="KW-0326">Glycosidase</keyword>
<protein>
    <submittedName>
        <fullName evidence="5">Beta-glucosidase</fullName>
    </submittedName>
</protein>
<keyword evidence="2" id="KW-0378">Hydrolase</keyword>
<dbReference type="EMBL" id="CP019384">
    <property type="protein sequence ID" value="QAT17397.1"/>
    <property type="molecule type" value="Genomic_DNA"/>
</dbReference>
<reference evidence="5 6" key="1">
    <citation type="submission" date="2017-01" db="EMBL/GenBank/DDBJ databases">
        <title>First insights into the biology of 'candidatus Vampirococcus archaeovorus'.</title>
        <authorList>
            <person name="Kizina J."/>
            <person name="Jordan S."/>
            <person name="Stueber K."/>
            <person name="Reinhardt R."/>
            <person name="Harder J."/>
        </authorList>
    </citation>
    <scope>NUCLEOTIDE SEQUENCE [LARGE SCALE GENOMIC DNA]</scope>
    <source>
        <strain evidence="5 6">LiM</strain>
    </source>
</reference>
<evidence type="ECO:0000256" key="1">
    <source>
        <dbReference type="ARBA" id="ARBA00010838"/>
    </source>
</evidence>
<dbReference type="OrthoDB" id="2339329at2"/>
<dbReference type="Gene3D" id="3.20.20.80">
    <property type="entry name" value="Glycosidases"/>
    <property type="match status" value="1"/>
</dbReference>
<dbReference type="Proteomes" id="UP000287243">
    <property type="component" value="Chromosome"/>
</dbReference>